<dbReference type="RefSeq" id="XP_016624087.1">
    <property type="nucleotide sequence ID" value="XM_016760566.1"/>
</dbReference>
<evidence type="ECO:0008006" key="3">
    <source>
        <dbReference type="Google" id="ProtNLM"/>
    </source>
</evidence>
<dbReference type="GeneID" id="27695739"/>
<protein>
    <recommendedName>
        <fullName evidence="3">Methyltransferase domain-containing protein</fullName>
    </recommendedName>
</protein>
<proteinExistence type="predicted"/>
<dbReference type="HOGENOM" id="CLU_2026464_0_0_1"/>
<reference evidence="1" key="1">
    <citation type="submission" date="2015-01" db="EMBL/GenBank/DDBJ databases">
        <title>The Genome Sequence of Cladophialophora bantiana CBS 173.52.</title>
        <authorList>
            <consortium name="The Broad Institute Genomics Platform"/>
            <person name="Cuomo C."/>
            <person name="de Hoog S."/>
            <person name="Gorbushina A."/>
            <person name="Stielow B."/>
            <person name="Teixiera M."/>
            <person name="Abouelleil A."/>
            <person name="Chapman S.B."/>
            <person name="Priest M."/>
            <person name="Young S.K."/>
            <person name="Wortman J."/>
            <person name="Nusbaum C."/>
            <person name="Birren B."/>
        </authorList>
    </citation>
    <scope>NUCLEOTIDE SEQUENCE [LARGE SCALE GENOMIC DNA]</scope>
    <source>
        <strain evidence="1">CBS 173.52</strain>
    </source>
</reference>
<gene>
    <name evidence="1" type="ORF">Z519_02811</name>
</gene>
<organism evidence="1 2">
    <name type="scientific">Cladophialophora bantiana (strain ATCC 10958 / CBS 173.52 / CDC B-1940 / NIH 8579)</name>
    <name type="common">Xylohypha bantiana</name>
    <dbReference type="NCBI Taxonomy" id="1442370"/>
    <lineage>
        <taxon>Eukaryota</taxon>
        <taxon>Fungi</taxon>
        <taxon>Dikarya</taxon>
        <taxon>Ascomycota</taxon>
        <taxon>Pezizomycotina</taxon>
        <taxon>Eurotiomycetes</taxon>
        <taxon>Chaetothyriomycetidae</taxon>
        <taxon>Chaetothyriales</taxon>
        <taxon>Herpotrichiellaceae</taxon>
        <taxon>Cladophialophora</taxon>
    </lineage>
</organism>
<dbReference type="OrthoDB" id="2013972at2759"/>
<dbReference type="SUPFAM" id="SSF53335">
    <property type="entry name" value="S-adenosyl-L-methionine-dependent methyltransferases"/>
    <property type="match status" value="1"/>
</dbReference>
<name>A0A0D2HVN0_CLAB1</name>
<sequence>MEADGDIVADEGYESASTDSSYMTSIASEICNGIEEYGRRWASYGRHFYGLPIDDEEQGRNDLQHYKFFLLYEGRLHLSPIHAEPRNILDLGAESGIWAIETADLCPSVRVIDVDIAAVQPI</sequence>
<evidence type="ECO:0000313" key="2">
    <source>
        <dbReference type="Proteomes" id="UP000053789"/>
    </source>
</evidence>
<evidence type="ECO:0000313" key="1">
    <source>
        <dbReference type="EMBL" id="KIW97418.1"/>
    </source>
</evidence>
<dbReference type="AlphaFoldDB" id="A0A0D2HVN0"/>
<dbReference type="Proteomes" id="UP000053789">
    <property type="component" value="Unassembled WGS sequence"/>
</dbReference>
<keyword evidence="2" id="KW-1185">Reference proteome</keyword>
<accession>A0A0D2HVN0</accession>
<dbReference type="EMBL" id="KN846982">
    <property type="protein sequence ID" value="KIW97418.1"/>
    <property type="molecule type" value="Genomic_DNA"/>
</dbReference>
<dbReference type="Gene3D" id="3.40.50.150">
    <property type="entry name" value="Vaccinia Virus protein VP39"/>
    <property type="match status" value="1"/>
</dbReference>
<dbReference type="InterPro" id="IPR029063">
    <property type="entry name" value="SAM-dependent_MTases_sf"/>
</dbReference>